<dbReference type="InterPro" id="IPR002469">
    <property type="entry name" value="Peptidase_S9B_N"/>
</dbReference>
<protein>
    <submittedName>
        <fullName evidence="2">Venom dipeptidyl peptidase 4</fullName>
    </submittedName>
</protein>
<sequence length="101" mass="11316">MKATGRNVFVKKKYLYYLATSEHESAVQHLYRVSLDPGYKSTCLTCNIVRESDGSRCLYNSAKFSIDNSHYVVTCAGPGVPDIAIYNKVRISDAFLFYSAS</sequence>
<dbReference type="Gene3D" id="2.140.10.30">
    <property type="entry name" value="Dipeptidylpeptidase IV, N-terminal domain"/>
    <property type="match status" value="1"/>
</dbReference>
<dbReference type="STRING" id="471704.A0A151IRP8"/>
<feature type="domain" description="Dipeptidylpeptidase IV N-terminal" evidence="1">
    <location>
        <begin position="11"/>
        <end position="81"/>
    </location>
</feature>
<evidence type="ECO:0000313" key="2">
    <source>
        <dbReference type="EMBL" id="KYN09341.1"/>
    </source>
</evidence>
<name>A0A151IRP8_9HYME</name>
<keyword evidence="3" id="KW-1185">Reference proteome</keyword>
<dbReference type="GO" id="GO:0006508">
    <property type="term" value="P:proteolysis"/>
    <property type="evidence" value="ECO:0007669"/>
    <property type="project" value="InterPro"/>
</dbReference>
<gene>
    <name evidence="2" type="ORF">ALC57_18537</name>
</gene>
<accession>A0A151IRP8</accession>
<organism evidence="2 3">
    <name type="scientific">Trachymyrmex cornetzi</name>
    <dbReference type="NCBI Taxonomy" id="471704"/>
    <lineage>
        <taxon>Eukaryota</taxon>
        <taxon>Metazoa</taxon>
        <taxon>Ecdysozoa</taxon>
        <taxon>Arthropoda</taxon>
        <taxon>Hexapoda</taxon>
        <taxon>Insecta</taxon>
        <taxon>Pterygota</taxon>
        <taxon>Neoptera</taxon>
        <taxon>Endopterygota</taxon>
        <taxon>Hymenoptera</taxon>
        <taxon>Apocrita</taxon>
        <taxon>Aculeata</taxon>
        <taxon>Formicoidea</taxon>
        <taxon>Formicidae</taxon>
        <taxon>Myrmicinae</taxon>
        <taxon>Trachymyrmex</taxon>
    </lineage>
</organism>
<evidence type="ECO:0000313" key="3">
    <source>
        <dbReference type="Proteomes" id="UP000078492"/>
    </source>
</evidence>
<dbReference type="Proteomes" id="UP000078492">
    <property type="component" value="Unassembled WGS sequence"/>
</dbReference>
<dbReference type="Pfam" id="PF00930">
    <property type="entry name" value="DPPIV_N"/>
    <property type="match status" value="1"/>
</dbReference>
<dbReference type="SUPFAM" id="SSF82171">
    <property type="entry name" value="DPP6 N-terminal domain-like"/>
    <property type="match status" value="1"/>
</dbReference>
<dbReference type="AlphaFoldDB" id="A0A151IRP8"/>
<evidence type="ECO:0000259" key="1">
    <source>
        <dbReference type="Pfam" id="PF00930"/>
    </source>
</evidence>
<dbReference type="EMBL" id="KQ981122">
    <property type="protein sequence ID" value="KYN09341.1"/>
    <property type="molecule type" value="Genomic_DNA"/>
</dbReference>
<reference evidence="2 3" key="1">
    <citation type="submission" date="2015-09" db="EMBL/GenBank/DDBJ databases">
        <title>Trachymyrmex cornetzi WGS genome.</title>
        <authorList>
            <person name="Nygaard S."/>
            <person name="Hu H."/>
            <person name="Boomsma J."/>
            <person name="Zhang G."/>
        </authorList>
    </citation>
    <scope>NUCLEOTIDE SEQUENCE [LARGE SCALE GENOMIC DNA]</scope>
    <source>
        <strain evidence="2">Tcor2-1</strain>
        <tissue evidence="2">Whole body</tissue>
    </source>
</reference>
<proteinExistence type="predicted"/>